<accession>A0ABD1XT43</accession>
<evidence type="ECO:0000313" key="2">
    <source>
        <dbReference type="EMBL" id="KAL2612128.1"/>
    </source>
</evidence>
<evidence type="ECO:0000256" key="1">
    <source>
        <dbReference type="SAM" id="MobiDB-lite"/>
    </source>
</evidence>
<protein>
    <submittedName>
        <fullName evidence="2">Uncharacterized protein</fullName>
    </submittedName>
</protein>
<keyword evidence="3" id="KW-1185">Reference proteome</keyword>
<dbReference type="AlphaFoldDB" id="A0ABD1XT43"/>
<sequence>MPVYQYSSVPPQQHSHTQTTQQLSSQPLYQQHQSQSMKTSNDVEKVETSPRAQLPQQEEKPILRAISKQKQPGEEPEKPELEEQHH</sequence>
<organism evidence="2 3">
    <name type="scientific">Riccia fluitans</name>
    <dbReference type="NCBI Taxonomy" id="41844"/>
    <lineage>
        <taxon>Eukaryota</taxon>
        <taxon>Viridiplantae</taxon>
        <taxon>Streptophyta</taxon>
        <taxon>Embryophyta</taxon>
        <taxon>Marchantiophyta</taxon>
        <taxon>Marchantiopsida</taxon>
        <taxon>Marchantiidae</taxon>
        <taxon>Marchantiales</taxon>
        <taxon>Ricciaceae</taxon>
        <taxon>Riccia</taxon>
    </lineage>
</organism>
<dbReference type="Proteomes" id="UP001605036">
    <property type="component" value="Unassembled WGS sequence"/>
</dbReference>
<dbReference type="EMBL" id="JBHFFA010000007">
    <property type="protein sequence ID" value="KAL2612128.1"/>
    <property type="molecule type" value="Genomic_DNA"/>
</dbReference>
<feature type="compositionally biased region" description="Basic and acidic residues" evidence="1">
    <location>
        <begin position="71"/>
        <end position="86"/>
    </location>
</feature>
<reference evidence="2 3" key="1">
    <citation type="submission" date="2024-09" db="EMBL/GenBank/DDBJ databases">
        <title>Chromosome-scale assembly of Riccia fluitans.</title>
        <authorList>
            <person name="Paukszto L."/>
            <person name="Sawicki J."/>
            <person name="Karawczyk K."/>
            <person name="Piernik-Szablinska J."/>
            <person name="Szczecinska M."/>
            <person name="Mazdziarz M."/>
        </authorList>
    </citation>
    <scope>NUCLEOTIDE SEQUENCE [LARGE SCALE GENOMIC DNA]</scope>
    <source>
        <strain evidence="2">Rf_01</strain>
        <tissue evidence="2">Aerial parts of the thallus</tissue>
    </source>
</reference>
<name>A0ABD1XT43_9MARC</name>
<proteinExistence type="predicted"/>
<gene>
    <name evidence="2" type="ORF">R1flu_023820</name>
</gene>
<evidence type="ECO:0000313" key="3">
    <source>
        <dbReference type="Proteomes" id="UP001605036"/>
    </source>
</evidence>
<feature type="region of interest" description="Disordered" evidence="1">
    <location>
        <begin position="1"/>
        <end position="86"/>
    </location>
</feature>
<feature type="compositionally biased region" description="Low complexity" evidence="1">
    <location>
        <begin position="10"/>
        <end position="36"/>
    </location>
</feature>
<comment type="caution">
    <text evidence="2">The sequence shown here is derived from an EMBL/GenBank/DDBJ whole genome shotgun (WGS) entry which is preliminary data.</text>
</comment>